<gene>
    <name evidence="1" type="ORF">HNR60_001753</name>
</gene>
<protein>
    <submittedName>
        <fullName evidence="1">Uncharacterized protein</fullName>
    </submittedName>
</protein>
<accession>A0A7W8DZM1</accession>
<proteinExistence type="predicted"/>
<dbReference type="AlphaFoldDB" id="A0A7W8DZM1"/>
<organism evidence="1 2">
    <name type="scientific">Rhodopseudomonas rhenobacensis</name>
    <dbReference type="NCBI Taxonomy" id="87461"/>
    <lineage>
        <taxon>Bacteria</taxon>
        <taxon>Pseudomonadati</taxon>
        <taxon>Pseudomonadota</taxon>
        <taxon>Alphaproteobacteria</taxon>
        <taxon>Hyphomicrobiales</taxon>
        <taxon>Nitrobacteraceae</taxon>
        <taxon>Rhodopseudomonas</taxon>
    </lineage>
</organism>
<keyword evidence="2" id="KW-1185">Reference proteome</keyword>
<comment type="caution">
    <text evidence="1">The sequence shown here is derived from an EMBL/GenBank/DDBJ whole genome shotgun (WGS) entry which is preliminary data.</text>
</comment>
<dbReference type="Proteomes" id="UP000542353">
    <property type="component" value="Unassembled WGS sequence"/>
</dbReference>
<dbReference type="EMBL" id="JACHIH010000008">
    <property type="protein sequence ID" value="MBB5047001.1"/>
    <property type="molecule type" value="Genomic_DNA"/>
</dbReference>
<sequence length="38" mass="4292">MSNNTFVSNITRSQVGNDNELFIRPLFLARLRASLPKA</sequence>
<reference evidence="1 2" key="1">
    <citation type="submission" date="2020-08" db="EMBL/GenBank/DDBJ databases">
        <title>Genomic Encyclopedia of Type Strains, Phase IV (KMG-IV): sequencing the most valuable type-strain genomes for metagenomic binning, comparative biology and taxonomic classification.</title>
        <authorList>
            <person name="Goeker M."/>
        </authorList>
    </citation>
    <scope>NUCLEOTIDE SEQUENCE [LARGE SCALE GENOMIC DNA]</scope>
    <source>
        <strain evidence="1 2">DSM 12706</strain>
    </source>
</reference>
<evidence type="ECO:0000313" key="2">
    <source>
        <dbReference type="Proteomes" id="UP000542353"/>
    </source>
</evidence>
<name>A0A7W8DZM1_9BRAD</name>
<evidence type="ECO:0000313" key="1">
    <source>
        <dbReference type="EMBL" id="MBB5047001.1"/>
    </source>
</evidence>